<reference evidence="1" key="1">
    <citation type="submission" date="2023-12" db="EMBL/GenBank/DDBJ databases">
        <title>Genome assembly of Anisodus tanguticus.</title>
        <authorList>
            <person name="Wang Y.-J."/>
        </authorList>
    </citation>
    <scope>NUCLEOTIDE SEQUENCE</scope>
    <source>
        <strain evidence="1">KB-2021</strain>
        <tissue evidence="1">Leaf</tissue>
    </source>
</reference>
<gene>
    <name evidence="1" type="ORF">RND71_038001</name>
</gene>
<proteinExistence type="predicted"/>
<sequence>MVSVCLRPTDQCYKVDPLKGLAGTEPTLQHARAAFSAQALSQIYAPEDDIRRVENRTCDPKTDALMCLETNSRFESNRLGIPLNILGSTSKYQNLIIGPLLFARWACQLCTKSPESIGRLSESLISIRTTEADREGNDCADHLAKLGRKQNHNLVIVHRPPTSIHHLLLADMAHVAYARHPKHLTEIGGKKLSRGEGHELFYIPRNNGTGPSAPHHQINRGMCTPWSVSVCVQRINATRLTPSFGLAGIEPTLQHARAAFSVQALPQDICPGERYLLRGFEPATLGNLSPASWSSLDNFSFVIGANALILGSNPLNGYHPPGHIPCGKAWTLKAARACCSVGSFPAKPKEGVNLVALIRWTQTDTDHGVHIPRFTWWWGAEGPVPSSPGV</sequence>
<dbReference type="EMBL" id="JAVYJV010000021">
    <property type="protein sequence ID" value="KAK4342185.1"/>
    <property type="molecule type" value="Genomic_DNA"/>
</dbReference>
<keyword evidence="2" id="KW-1185">Reference proteome</keyword>
<dbReference type="AlphaFoldDB" id="A0AAE1QYV0"/>
<comment type="caution">
    <text evidence="1">The sequence shown here is derived from an EMBL/GenBank/DDBJ whole genome shotgun (WGS) entry which is preliminary data.</text>
</comment>
<accession>A0AAE1QYV0</accession>
<protein>
    <submittedName>
        <fullName evidence="1">Uncharacterized protein</fullName>
    </submittedName>
</protein>
<organism evidence="1 2">
    <name type="scientific">Anisodus tanguticus</name>
    <dbReference type="NCBI Taxonomy" id="243964"/>
    <lineage>
        <taxon>Eukaryota</taxon>
        <taxon>Viridiplantae</taxon>
        <taxon>Streptophyta</taxon>
        <taxon>Embryophyta</taxon>
        <taxon>Tracheophyta</taxon>
        <taxon>Spermatophyta</taxon>
        <taxon>Magnoliopsida</taxon>
        <taxon>eudicotyledons</taxon>
        <taxon>Gunneridae</taxon>
        <taxon>Pentapetalae</taxon>
        <taxon>asterids</taxon>
        <taxon>lamiids</taxon>
        <taxon>Solanales</taxon>
        <taxon>Solanaceae</taxon>
        <taxon>Solanoideae</taxon>
        <taxon>Hyoscyameae</taxon>
        <taxon>Anisodus</taxon>
    </lineage>
</organism>
<dbReference type="Proteomes" id="UP001291623">
    <property type="component" value="Unassembled WGS sequence"/>
</dbReference>
<name>A0AAE1QYV0_9SOLA</name>
<evidence type="ECO:0000313" key="2">
    <source>
        <dbReference type="Proteomes" id="UP001291623"/>
    </source>
</evidence>
<evidence type="ECO:0000313" key="1">
    <source>
        <dbReference type="EMBL" id="KAK4342185.1"/>
    </source>
</evidence>